<protein>
    <submittedName>
        <fullName evidence="2">YwhD family protein</fullName>
    </submittedName>
</protein>
<dbReference type="Pfam" id="PF08741">
    <property type="entry name" value="YwhD"/>
    <property type="match status" value="1"/>
</dbReference>
<reference evidence="2 3" key="1">
    <citation type="submission" date="2023-08" db="EMBL/GenBank/DDBJ databases">
        <title>Genome sequence of Thermaerobacter compostii strain Ins1, a spore-forming filamentous bacterium isolated from a deep geothermal reservoir.</title>
        <authorList>
            <person name="Bregnard D."/>
            <person name="Gonzalez D."/>
            <person name="Junier P."/>
        </authorList>
    </citation>
    <scope>NUCLEOTIDE SEQUENCE [LARGE SCALE GENOMIC DNA]</scope>
    <source>
        <strain evidence="2 3">Ins1</strain>
    </source>
</reference>
<sequence>MAPPMDPRTDRPDEPGLAVQAGGRDGSGRVPVGAAPAAGGPMRLPLVGSRTGSHSHMGGLAAILVDGDRAEVAPAALHAKSRVEQGVRWVDDPAQVPAGRQYWVVWIAQGGAGGRGIRGAVASPMWIDRQAMVGYKHLAGHVNDMSRAMKGVVDLSGLTAAQRRAVGEAIRARAPQVWAATDPAIRAQLGGEAADAAADPGDGA</sequence>
<organism evidence="2 3">
    <name type="scientific">Thermaerobacter composti</name>
    <dbReference type="NCBI Taxonomy" id="554949"/>
    <lineage>
        <taxon>Bacteria</taxon>
        <taxon>Bacillati</taxon>
        <taxon>Bacillota</taxon>
        <taxon>Clostridia</taxon>
        <taxon>Eubacteriales</taxon>
        <taxon>Clostridiales Family XVII. Incertae Sedis</taxon>
        <taxon>Thermaerobacter</taxon>
    </lineage>
</organism>
<evidence type="ECO:0000256" key="1">
    <source>
        <dbReference type="SAM" id="MobiDB-lite"/>
    </source>
</evidence>
<accession>A0ABZ0QQQ8</accession>
<gene>
    <name evidence="2" type="ORF">Q5761_04035</name>
</gene>
<dbReference type="RefSeq" id="WP_318751298.1">
    <property type="nucleotide sequence ID" value="NZ_CP132508.1"/>
</dbReference>
<proteinExistence type="predicted"/>
<feature type="compositionally biased region" description="Low complexity" evidence="1">
    <location>
        <begin position="28"/>
        <end position="42"/>
    </location>
</feature>
<dbReference type="Proteomes" id="UP001304683">
    <property type="component" value="Chromosome"/>
</dbReference>
<evidence type="ECO:0000313" key="3">
    <source>
        <dbReference type="Proteomes" id="UP001304683"/>
    </source>
</evidence>
<evidence type="ECO:0000313" key="2">
    <source>
        <dbReference type="EMBL" id="WPD19830.1"/>
    </source>
</evidence>
<dbReference type="EMBL" id="CP132508">
    <property type="protein sequence ID" value="WPD19830.1"/>
    <property type="molecule type" value="Genomic_DNA"/>
</dbReference>
<dbReference type="InterPro" id="IPR014852">
    <property type="entry name" value="YwhD"/>
</dbReference>
<name>A0ABZ0QQQ8_9FIRM</name>
<keyword evidence="3" id="KW-1185">Reference proteome</keyword>
<feature type="region of interest" description="Disordered" evidence="1">
    <location>
        <begin position="1"/>
        <end position="42"/>
    </location>
</feature>